<evidence type="ECO:0000259" key="4">
    <source>
        <dbReference type="Pfam" id="PF00248"/>
    </source>
</evidence>
<dbReference type="AlphaFoldDB" id="A0ABD6BGF7"/>
<evidence type="ECO:0000256" key="1">
    <source>
        <dbReference type="ARBA" id="ARBA00007905"/>
    </source>
</evidence>
<evidence type="ECO:0000256" key="2">
    <source>
        <dbReference type="ARBA" id="ARBA00022857"/>
    </source>
</evidence>
<name>A0ABD6BGF7_9EURY</name>
<dbReference type="PANTHER" id="PTHR43827:SF3">
    <property type="entry name" value="NADP-DEPENDENT OXIDOREDUCTASE DOMAIN-CONTAINING PROTEIN"/>
    <property type="match status" value="1"/>
</dbReference>
<dbReference type="InterPro" id="IPR036812">
    <property type="entry name" value="NAD(P)_OxRdtase_dom_sf"/>
</dbReference>
<dbReference type="GO" id="GO:0016616">
    <property type="term" value="F:oxidoreductase activity, acting on the CH-OH group of donors, NAD or NADP as acceptor"/>
    <property type="evidence" value="ECO:0007669"/>
    <property type="project" value="UniProtKB-ARBA"/>
</dbReference>
<accession>A0ABD6BGF7</accession>
<reference evidence="5 6" key="1">
    <citation type="journal article" date="2019" name="Int. J. Syst. Evol. Microbiol.">
        <title>The Global Catalogue of Microorganisms (GCM) 10K type strain sequencing project: providing services to taxonomists for standard genome sequencing and annotation.</title>
        <authorList>
            <consortium name="The Broad Institute Genomics Platform"/>
            <consortium name="The Broad Institute Genome Sequencing Center for Infectious Disease"/>
            <person name="Wu L."/>
            <person name="Ma J."/>
        </authorList>
    </citation>
    <scope>NUCLEOTIDE SEQUENCE [LARGE SCALE GENOMIC DNA]</scope>
    <source>
        <strain evidence="5 6">CGMCC 1.12230</strain>
    </source>
</reference>
<dbReference type="PROSITE" id="PS00798">
    <property type="entry name" value="ALDOKETO_REDUCTASE_1"/>
    <property type="match status" value="1"/>
</dbReference>
<feature type="domain" description="NADP-dependent oxidoreductase" evidence="4">
    <location>
        <begin position="14"/>
        <end position="253"/>
    </location>
</feature>
<dbReference type="InterPro" id="IPR020471">
    <property type="entry name" value="AKR"/>
</dbReference>
<dbReference type="Pfam" id="PF00248">
    <property type="entry name" value="Aldo_ket_red"/>
    <property type="match status" value="1"/>
</dbReference>
<keyword evidence="2" id="KW-0521">NADP</keyword>
<dbReference type="PRINTS" id="PR00069">
    <property type="entry name" value="ALDKETRDTASE"/>
</dbReference>
<dbReference type="Gene3D" id="3.20.20.100">
    <property type="entry name" value="NADP-dependent oxidoreductase domain"/>
    <property type="match status" value="1"/>
</dbReference>
<evidence type="ECO:0000313" key="5">
    <source>
        <dbReference type="EMBL" id="MFD1563621.1"/>
    </source>
</evidence>
<sequence length="256" mass="28708">MEHVSLRGVDIPSLGLGTWPMTGTQCTEAVRTALELGYRHVDTAQMYDNEDAIGAAIADSRVDRDDVFVTTKLLRENLRRDDALESFQRSLDHLGTAYVDLLLIHAPNPDVPIDETIAVMNQLQDEGSVRHIGVSNFSIAQLRDAMAASETPILTNQVRYHPYRDRSVLLEYCRDNDIMLTAYSPLAEGEIATDETLAQIGATYDKTAAQVALRWLLQQENVSTIPKASSREHLRENIDIFDFELTDAEMDRIFAL</sequence>
<dbReference type="InterPro" id="IPR023210">
    <property type="entry name" value="NADP_OxRdtase_dom"/>
</dbReference>
<dbReference type="SUPFAM" id="SSF51430">
    <property type="entry name" value="NAD(P)-linked oxidoreductase"/>
    <property type="match status" value="1"/>
</dbReference>
<dbReference type="Proteomes" id="UP001597076">
    <property type="component" value="Unassembled WGS sequence"/>
</dbReference>
<dbReference type="FunFam" id="3.20.20.100:FF:000002">
    <property type="entry name" value="2,5-diketo-D-gluconic acid reductase A"/>
    <property type="match status" value="1"/>
</dbReference>
<protein>
    <submittedName>
        <fullName evidence="5">Aldo/keto reductase</fullName>
    </submittedName>
</protein>
<keyword evidence="3" id="KW-0560">Oxidoreductase</keyword>
<evidence type="ECO:0000313" key="6">
    <source>
        <dbReference type="Proteomes" id="UP001597076"/>
    </source>
</evidence>
<evidence type="ECO:0000256" key="3">
    <source>
        <dbReference type="ARBA" id="ARBA00023002"/>
    </source>
</evidence>
<gene>
    <name evidence="5" type="ORF">ACFR99_08680</name>
</gene>
<dbReference type="PANTHER" id="PTHR43827">
    <property type="entry name" value="2,5-DIKETO-D-GLUCONIC ACID REDUCTASE"/>
    <property type="match status" value="1"/>
</dbReference>
<keyword evidence="6" id="KW-1185">Reference proteome</keyword>
<dbReference type="PROSITE" id="PS00062">
    <property type="entry name" value="ALDOKETO_REDUCTASE_2"/>
    <property type="match status" value="1"/>
</dbReference>
<proteinExistence type="inferred from homology"/>
<comment type="caution">
    <text evidence="5">The sequence shown here is derived from an EMBL/GenBank/DDBJ whole genome shotgun (WGS) entry which is preliminary data.</text>
</comment>
<comment type="similarity">
    <text evidence="1">Belongs to the aldo/keto reductase family.</text>
</comment>
<dbReference type="PIRSF" id="PIRSF000097">
    <property type="entry name" value="AKR"/>
    <property type="match status" value="1"/>
</dbReference>
<dbReference type="EMBL" id="JBHUDI010000004">
    <property type="protein sequence ID" value="MFD1563621.1"/>
    <property type="molecule type" value="Genomic_DNA"/>
</dbReference>
<organism evidence="5 6">
    <name type="scientific">Haloarchaeobius amylolyticus</name>
    <dbReference type="NCBI Taxonomy" id="1198296"/>
    <lineage>
        <taxon>Archaea</taxon>
        <taxon>Methanobacteriati</taxon>
        <taxon>Methanobacteriota</taxon>
        <taxon>Stenosarchaea group</taxon>
        <taxon>Halobacteria</taxon>
        <taxon>Halobacteriales</taxon>
        <taxon>Halorubellaceae</taxon>
        <taxon>Haloarchaeobius</taxon>
    </lineage>
</organism>
<dbReference type="InterPro" id="IPR018170">
    <property type="entry name" value="Aldo/ket_reductase_CS"/>
</dbReference>
<dbReference type="CDD" id="cd19140">
    <property type="entry name" value="AKR_AKR3F3"/>
    <property type="match status" value="1"/>
</dbReference>
<dbReference type="RefSeq" id="WP_390286362.1">
    <property type="nucleotide sequence ID" value="NZ_JBHUDI010000004.1"/>
</dbReference>